<dbReference type="Proteomes" id="UP000224355">
    <property type="component" value="Segment"/>
</dbReference>
<keyword evidence="2" id="KW-1185">Reference proteome</keyword>
<evidence type="ECO:0000313" key="2">
    <source>
        <dbReference type="Proteomes" id="UP000224355"/>
    </source>
</evidence>
<reference evidence="1 2" key="1">
    <citation type="submission" date="2018-04" db="EMBL/GenBank/DDBJ databases">
        <authorList>
            <person name="Shneider M.M."/>
            <person name="Kabanova A.P."/>
            <person name="Vo T.N.H."/>
            <person name="Korzhenkov A."/>
            <person name="Samarov N.I."/>
            <person name="Toshchakov S.V."/>
            <person name="Miroshnikov K.K."/>
            <person name="Ignatov A.N."/>
            <person name="Kulikov E.E."/>
            <person name="Miroshnikov K.A."/>
        </authorList>
    </citation>
    <scope>NUCLEOTIDE SEQUENCE [LARGE SCALE GENOMIC DNA]</scope>
</reference>
<evidence type="ECO:0000313" key="1">
    <source>
        <dbReference type="EMBL" id="APD19672.1"/>
    </source>
</evidence>
<protein>
    <submittedName>
        <fullName evidence="1">Uncharacterized protein</fullName>
    </submittedName>
</protein>
<organism evidence="1 2">
    <name type="scientific">Pectobacterium phage PP101</name>
    <dbReference type="NCBI Taxonomy" id="1916414"/>
    <lineage>
        <taxon>Viruses</taxon>
        <taxon>Duplodnaviria</taxon>
        <taxon>Heunggongvirae</taxon>
        <taxon>Uroviricota</taxon>
        <taxon>Caudoviricetes</taxon>
        <taxon>Chaseviridae</taxon>
        <taxon>Cleopatravirinae</taxon>
        <taxon>Suwonvirus</taxon>
        <taxon>Suwonvirus PP101</taxon>
    </lineage>
</organism>
<sequence>MTVLSIGFRGMPVIDEVLFSSDVKAIDFLELNFENITHVTLLDSAAEPVKCGNTAGQVAAYLQAKEDEFWFMELKTKGDNDSL</sequence>
<proteinExistence type="predicted"/>
<accession>A0A1J0MEX5</accession>
<gene>
    <name evidence="1" type="ORF">PP101_04</name>
</gene>
<dbReference type="EMBL" id="KY087898">
    <property type="protein sequence ID" value="APD19672.1"/>
    <property type="molecule type" value="Genomic_DNA"/>
</dbReference>
<name>A0A1J0MEX5_9CAUD</name>